<evidence type="ECO:0000256" key="4">
    <source>
        <dbReference type="ARBA" id="ARBA00022630"/>
    </source>
</evidence>
<dbReference type="InterPro" id="IPR036250">
    <property type="entry name" value="AcylCo_DH-like_C"/>
</dbReference>
<comment type="similarity">
    <text evidence="2">Belongs to the acyl-CoA dehydrogenase family.</text>
</comment>
<keyword evidence="6" id="KW-0560">Oxidoreductase</keyword>
<dbReference type="PANTHER" id="PTHR48083:SF13">
    <property type="entry name" value="ACYL-COA DEHYDROGENASE FAMILY MEMBER 11"/>
    <property type="match status" value="1"/>
</dbReference>
<reference evidence="10" key="1">
    <citation type="submission" date="2018-05" db="EMBL/GenBank/DDBJ databases">
        <authorList>
            <person name="Lanie J.A."/>
            <person name="Ng W.-L."/>
            <person name="Kazmierczak K.M."/>
            <person name="Andrzejewski T.M."/>
            <person name="Davidsen T.M."/>
            <person name="Wayne K.J."/>
            <person name="Tettelin H."/>
            <person name="Glass J.I."/>
            <person name="Rusch D."/>
            <person name="Podicherti R."/>
            <person name="Tsui H.-C.T."/>
            <person name="Winkler M.E."/>
        </authorList>
    </citation>
    <scope>NUCLEOTIDE SEQUENCE</scope>
</reference>
<evidence type="ECO:0000259" key="8">
    <source>
        <dbReference type="Pfam" id="PF02770"/>
    </source>
</evidence>
<dbReference type="Pfam" id="PF02770">
    <property type="entry name" value="Acyl-CoA_dh_M"/>
    <property type="match status" value="1"/>
</dbReference>
<evidence type="ECO:0000256" key="1">
    <source>
        <dbReference type="ARBA" id="ARBA00001974"/>
    </source>
</evidence>
<evidence type="ECO:0000256" key="5">
    <source>
        <dbReference type="ARBA" id="ARBA00022827"/>
    </source>
</evidence>
<dbReference type="GO" id="GO:0003995">
    <property type="term" value="F:acyl-CoA dehydrogenase activity"/>
    <property type="evidence" value="ECO:0007669"/>
    <property type="project" value="TreeGrafter"/>
</dbReference>
<evidence type="ECO:0000259" key="7">
    <source>
        <dbReference type="Pfam" id="PF00441"/>
    </source>
</evidence>
<dbReference type="Gene3D" id="1.10.540.10">
    <property type="entry name" value="Acyl-CoA dehydrogenase/oxidase, N-terminal domain"/>
    <property type="match status" value="1"/>
</dbReference>
<dbReference type="GO" id="GO:0005737">
    <property type="term" value="C:cytoplasm"/>
    <property type="evidence" value="ECO:0007669"/>
    <property type="project" value="TreeGrafter"/>
</dbReference>
<keyword evidence="4" id="KW-0285">Flavoprotein</keyword>
<dbReference type="InterPro" id="IPR046373">
    <property type="entry name" value="Acyl-CoA_Oxase/DH_mid-dom_sf"/>
</dbReference>
<dbReference type="InterPro" id="IPR013786">
    <property type="entry name" value="AcylCoA_DH/ox_N"/>
</dbReference>
<comment type="subunit">
    <text evidence="3">Homodimer.</text>
</comment>
<dbReference type="Gene3D" id="1.20.140.10">
    <property type="entry name" value="Butyryl-CoA Dehydrogenase, subunit A, domain 3"/>
    <property type="match status" value="1"/>
</dbReference>
<sequence>MFSLPQQALDIKSDVADFFNKQILPNNHLWHEQSQQGQAIPAIENTIRTKAKALGLWNMALPQLTDSEPGLRLSNLEFTGVAEVLGRLGWASRVFNCHAPDVPNMELLQLFGSDSQKSRWLEPLLDAQFGSAFAMTEPDVASSDPANLETSIIRDGDQWVINGTKWFATNASNEKCRLIIVVGVTDPEAAKSRRQSMILVPTDTPGIKVKRNLPVFDHTSTNGFHPELEFTDVRVPVTNLLGQQGAGFAMGQARLGPARLHHCMRAIGECEVLISLMVKRSTERTTFGKRIDEYSSTQAAISLSRIELDQCRLLVQQTAHQLDTVGNKIARKQISMIKVAVARSYQSIADRTIQLYGARGVTNDTPAASAFSRARAFRIYDGPDEVHLQTIARLEQQEQSGNLLDHYLLNQEV</sequence>
<dbReference type="InterPro" id="IPR009100">
    <property type="entry name" value="AcylCoA_DH/oxidase_NM_dom_sf"/>
</dbReference>
<keyword evidence="5" id="KW-0274">FAD</keyword>
<gene>
    <name evidence="10" type="ORF">METZ01_LOCUS221840</name>
</gene>
<feature type="domain" description="Acyl-CoA oxidase/dehydrogenase middle" evidence="8">
    <location>
        <begin position="132"/>
        <end position="232"/>
    </location>
</feature>
<dbReference type="InterPro" id="IPR009075">
    <property type="entry name" value="AcylCo_DH/oxidase_C"/>
</dbReference>
<dbReference type="SUPFAM" id="SSF56645">
    <property type="entry name" value="Acyl-CoA dehydrogenase NM domain-like"/>
    <property type="match status" value="1"/>
</dbReference>
<dbReference type="FunFam" id="2.40.110.10:FF:000002">
    <property type="entry name" value="Acyl-CoA dehydrogenase fadE12"/>
    <property type="match status" value="1"/>
</dbReference>
<organism evidence="10">
    <name type="scientific">marine metagenome</name>
    <dbReference type="NCBI Taxonomy" id="408172"/>
    <lineage>
        <taxon>unclassified sequences</taxon>
        <taxon>metagenomes</taxon>
        <taxon>ecological metagenomes</taxon>
    </lineage>
</organism>
<evidence type="ECO:0000259" key="9">
    <source>
        <dbReference type="Pfam" id="PF02771"/>
    </source>
</evidence>
<dbReference type="InterPro" id="IPR037069">
    <property type="entry name" value="AcylCoA_DH/ox_N_sf"/>
</dbReference>
<dbReference type="EMBL" id="UINC01052996">
    <property type="protein sequence ID" value="SVB68986.1"/>
    <property type="molecule type" value="Genomic_DNA"/>
</dbReference>
<proteinExistence type="inferred from homology"/>
<dbReference type="SUPFAM" id="SSF47203">
    <property type="entry name" value="Acyl-CoA dehydrogenase C-terminal domain-like"/>
    <property type="match status" value="1"/>
</dbReference>
<dbReference type="InterPro" id="IPR050741">
    <property type="entry name" value="Acyl-CoA_dehydrogenase"/>
</dbReference>
<evidence type="ECO:0000256" key="6">
    <source>
        <dbReference type="ARBA" id="ARBA00023002"/>
    </source>
</evidence>
<dbReference type="GO" id="GO:0050660">
    <property type="term" value="F:flavin adenine dinucleotide binding"/>
    <property type="evidence" value="ECO:0007669"/>
    <property type="project" value="InterPro"/>
</dbReference>
<evidence type="ECO:0000313" key="10">
    <source>
        <dbReference type="EMBL" id="SVB68986.1"/>
    </source>
</evidence>
<dbReference type="Gene3D" id="2.40.110.10">
    <property type="entry name" value="Butyryl-CoA Dehydrogenase, subunit A, domain 2"/>
    <property type="match status" value="1"/>
</dbReference>
<name>A0A382G0Y7_9ZZZZ</name>
<dbReference type="GO" id="GO:0033539">
    <property type="term" value="P:fatty acid beta-oxidation using acyl-CoA dehydrogenase"/>
    <property type="evidence" value="ECO:0007669"/>
    <property type="project" value="TreeGrafter"/>
</dbReference>
<comment type="cofactor">
    <cofactor evidence="1">
        <name>FAD</name>
        <dbReference type="ChEBI" id="CHEBI:57692"/>
    </cofactor>
</comment>
<evidence type="ECO:0000256" key="2">
    <source>
        <dbReference type="ARBA" id="ARBA00009347"/>
    </source>
</evidence>
<evidence type="ECO:0008006" key="11">
    <source>
        <dbReference type="Google" id="ProtNLM"/>
    </source>
</evidence>
<protein>
    <recommendedName>
        <fullName evidence="11">Acyl-CoA dehydrogenase</fullName>
    </recommendedName>
</protein>
<feature type="domain" description="Acyl-CoA dehydrogenase/oxidase C-terminal" evidence="7">
    <location>
        <begin position="245"/>
        <end position="393"/>
    </location>
</feature>
<accession>A0A382G0Y7</accession>
<dbReference type="InterPro" id="IPR006091">
    <property type="entry name" value="Acyl-CoA_Oxase/DH_mid-dom"/>
</dbReference>
<dbReference type="PANTHER" id="PTHR48083">
    <property type="entry name" value="MEDIUM-CHAIN SPECIFIC ACYL-COA DEHYDROGENASE, MITOCHONDRIAL-RELATED"/>
    <property type="match status" value="1"/>
</dbReference>
<dbReference type="AlphaFoldDB" id="A0A382G0Y7"/>
<dbReference type="Pfam" id="PF02771">
    <property type="entry name" value="Acyl-CoA_dh_N"/>
    <property type="match status" value="1"/>
</dbReference>
<evidence type="ECO:0000256" key="3">
    <source>
        <dbReference type="ARBA" id="ARBA00011738"/>
    </source>
</evidence>
<feature type="domain" description="Acyl-CoA dehydrogenase/oxidase N-terminal" evidence="9">
    <location>
        <begin position="10"/>
        <end position="126"/>
    </location>
</feature>
<dbReference type="Pfam" id="PF00441">
    <property type="entry name" value="Acyl-CoA_dh_1"/>
    <property type="match status" value="1"/>
</dbReference>